<evidence type="ECO:0000313" key="3">
    <source>
        <dbReference type="Proteomes" id="UP000298652"/>
    </source>
</evidence>
<reference evidence="2" key="1">
    <citation type="submission" date="2019-03" db="EMBL/GenBank/DDBJ databases">
        <title>WGS assembly of Setaria viridis.</title>
        <authorList>
            <person name="Huang P."/>
            <person name="Jenkins J."/>
            <person name="Grimwood J."/>
            <person name="Barry K."/>
            <person name="Healey A."/>
            <person name="Mamidi S."/>
            <person name="Sreedasyam A."/>
            <person name="Shu S."/>
            <person name="Feldman M."/>
            <person name="Wu J."/>
            <person name="Yu Y."/>
            <person name="Chen C."/>
            <person name="Johnson J."/>
            <person name="Rokhsar D."/>
            <person name="Baxter I."/>
            <person name="Schmutz J."/>
            <person name="Brutnell T."/>
            <person name="Kellogg E."/>
        </authorList>
    </citation>
    <scope>NUCLEOTIDE SEQUENCE [LARGE SCALE GENOMIC DNA]</scope>
</reference>
<gene>
    <name evidence="2" type="ORF">SEVIR_9G451950v2</name>
</gene>
<name>A0A4U6T6I2_SETVI</name>
<evidence type="ECO:0000256" key="1">
    <source>
        <dbReference type="SAM" id="MobiDB-lite"/>
    </source>
</evidence>
<keyword evidence="3" id="KW-1185">Reference proteome</keyword>
<dbReference type="EMBL" id="CM016560">
    <property type="protein sequence ID" value="TKV96781.1"/>
    <property type="molecule type" value="Genomic_DNA"/>
</dbReference>
<protein>
    <submittedName>
        <fullName evidence="2">Uncharacterized protein</fullName>
    </submittedName>
</protein>
<organism evidence="2 3">
    <name type="scientific">Setaria viridis</name>
    <name type="common">Green bristlegrass</name>
    <name type="synonym">Setaria italica subsp. viridis</name>
    <dbReference type="NCBI Taxonomy" id="4556"/>
    <lineage>
        <taxon>Eukaryota</taxon>
        <taxon>Viridiplantae</taxon>
        <taxon>Streptophyta</taxon>
        <taxon>Embryophyta</taxon>
        <taxon>Tracheophyta</taxon>
        <taxon>Spermatophyta</taxon>
        <taxon>Magnoliopsida</taxon>
        <taxon>Liliopsida</taxon>
        <taxon>Poales</taxon>
        <taxon>Poaceae</taxon>
        <taxon>PACMAD clade</taxon>
        <taxon>Panicoideae</taxon>
        <taxon>Panicodae</taxon>
        <taxon>Paniceae</taxon>
        <taxon>Cenchrinae</taxon>
        <taxon>Setaria</taxon>
    </lineage>
</organism>
<dbReference type="AlphaFoldDB" id="A0A4U6T6I2"/>
<feature type="compositionally biased region" description="Basic and acidic residues" evidence="1">
    <location>
        <begin position="69"/>
        <end position="79"/>
    </location>
</feature>
<feature type="region of interest" description="Disordered" evidence="1">
    <location>
        <begin position="45"/>
        <end position="79"/>
    </location>
</feature>
<evidence type="ECO:0000313" key="2">
    <source>
        <dbReference type="EMBL" id="TKV96781.1"/>
    </source>
</evidence>
<sequence>MEVEVTVDPWALRRGAREEARPPVVEEVDEDAAHGVREKVRALQPKGVDGGAPRRADATGLREAAPRQPAEDGLEHVVR</sequence>
<proteinExistence type="predicted"/>
<dbReference type="Gramene" id="TKV96781">
    <property type="protein sequence ID" value="TKV96781"/>
    <property type="gene ID" value="SEVIR_9G451950v2"/>
</dbReference>
<accession>A0A4U6T6I2</accession>
<dbReference type="Proteomes" id="UP000298652">
    <property type="component" value="Chromosome 9"/>
</dbReference>